<evidence type="ECO:0000256" key="4">
    <source>
        <dbReference type="ARBA" id="ARBA00023136"/>
    </source>
</evidence>
<dbReference type="InterPro" id="IPR049453">
    <property type="entry name" value="Memb_transporter_dom"/>
</dbReference>
<feature type="transmembrane region" description="Helical" evidence="6">
    <location>
        <begin position="138"/>
        <end position="156"/>
    </location>
</feature>
<name>A0ABV3DSI5_9ACTN</name>
<comment type="subcellular location">
    <subcellularLocation>
        <location evidence="1">Membrane</location>
        <topology evidence="1">Multi-pass membrane protein</topology>
    </subcellularLocation>
</comment>
<dbReference type="EMBL" id="JBEZFP010000133">
    <property type="protein sequence ID" value="MEU8138666.1"/>
    <property type="molecule type" value="Genomic_DNA"/>
</dbReference>
<evidence type="ECO:0000256" key="3">
    <source>
        <dbReference type="ARBA" id="ARBA00022989"/>
    </source>
</evidence>
<accession>A0ABV3DSI5</accession>
<evidence type="ECO:0000256" key="5">
    <source>
        <dbReference type="SAM" id="MobiDB-lite"/>
    </source>
</evidence>
<comment type="caution">
    <text evidence="8">The sequence shown here is derived from an EMBL/GenBank/DDBJ whole genome shotgun (WGS) entry which is preliminary data.</text>
</comment>
<evidence type="ECO:0000256" key="2">
    <source>
        <dbReference type="ARBA" id="ARBA00022692"/>
    </source>
</evidence>
<feature type="compositionally biased region" description="Polar residues" evidence="5">
    <location>
        <begin position="350"/>
        <end position="360"/>
    </location>
</feature>
<feature type="transmembrane region" description="Helical" evidence="6">
    <location>
        <begin position="23"/>
        <end position="41"/>
    </location>
</feature>
<keyword evidence="9" id="KW-1185">Reference proteome</keyword>
<keyword evidence="2 6" id="KW-0812">Transmembrane</keyword>
<feature type="region of interest" description="Disordered" evidence="5">
    <location>
        <begin position="321"/>
        <end position="360"/>
    </location>
</feature>
<keyword evidence="4 6" id="KW-0472">Membrane</keyword>
<feature type="transmembrane region" description="Helical" evidence="6">
    <location>
        <begin position="48"/>
        <end position="67"/>
    </location>
</feature>
<feature type="domain" description="Integral membrane bound transporter" evidence="7">
    <location>
        <begin position="187"/>
        <end position="307"/>
    </location>
</feature>
<feature type="transmembrane region" description="Helical" evidence="6">
    <location>
        <begin position="221"/>
        <end position="241"/>
    </location>
</feature>
<organism evidence="8 9">
    <name type="scientific">Streptodolium elevatio</name>
    <dbReference type="NCBI Taxonomy" id="3157996"/>
    <lineage>
        <taxon>Bacteria</taxon>
        <taxon>Bacillati</taxon>
        <taxon>Actinomycetota</taxon>
        <taxon>Actinomycetes</taxon>
        <taxon>Kitasatosporales</taxon>
        <taxon>Streptomycetaceae</taxon>
        <taxon>Streptodolium</taxon>
    </lineage>
</organism>
<reference evidence="8 9" key="1">
    <citation type="submission" date="2024-06" db="EMBL/GenBank/DDBJ databases">
        <title>The Natural Products Discovery Center: Release of the First 8490 Sequenced Strains for Exploring Actinobacteria Biosynthetic Diversity.</title>
        <authorList>
            <person name="Kalkreuter E."/>
            <person name="Kautsar S.A."/>
            <person name="Yang D."/>
            <person name="Bader C.D."/>
            <person name="Teijaro C.N."/>
            <person name="Fluegel L."/>
            <person name="Davis C.M."/>
            <person name="Simpson J.R."/>
            <person name="Lauterbach L."/>
            <person name="Steele A.D."/>
            <person name="Gui C."/>
            <person name="Meng S."/>
            <person name="Li G."/>
            <person name="Viehrig K."/>
            <person name="Ye F."/>
            <person name="Su P."/>
            <person name="Kiefer A.F."/>
            <person name="Nichols A."/>
            <person name="Cepeda A.J."/>
            <person name="Yan W."/>
            <person name="Fan B."/>
            <person name="Jiang Y."/>
            <person name="Adhikari A."/>
            <person name="Zheng C.-J."/>
            <person name="Schuster L."/>
            <person name="Cowan T.M."/>
            <person name="Smanski M.J."/>
            <person name="Chevrette M.G."/>
            <person name="De Carvalho L.P.S."/>
            <person name="Shen B."/>
        </authorList>
    </citation>
    <scope>NUCLEOTIDE SEQUENCE [LARGE SCALE GENOMIC DNA]</scope>
    <source>
        <strain evidence="8 9">NPDC048946</strain>
    </source>
</reference>
<evidence type="ECO:0000256" key="6">
    <source>
        <dbReference type="SAM" id="Phobius"/>
    </source>
</evidence>
<evidence type="ECO:0000313" key="9">
    <source>
        <dbReference type="Proteomes" id="UP001551482"/>
    </source>
</evidence>
<feature type="transmembrane region" description="Helical" evidence="6">
    <location>
        <begin position="297"/>
        <end position="316"/>
    </location>
</feature>
<dbReference type="Pfam" id="PF13515">
    <property type="entry name" value="FUSC_2"/>
    <property type="match status" value="1"/>
</dbReference>
<dbReference type="Proteomes" id="UP001551482">
    <property type="component" value="Unassembled WGS sequence"/>
</dbReference>
<keyword evidence="3 6" id="KW-1133">Transmembrane helix</keyword>
<proteinExistence type="predicted"/>
<feature type="transmembrane region" description="Helical" evidence="6">
    <location>
        <begin position="177"/>
        <end position="201"/>
    </location>
</feature>
<dbReference type="RefSeq" id="WP_358362292.1">
    <property type="nucleotide sequence ID" value="NZ_JBEZFP010000133.1"/>
</dbReference>
<sequence>MRGVRDVPDRFGAVLPPWKQTKSVLVILAPILGAAAAAYAVAGTLPAVALLFAVIVSVTAVPALPLWPDCVVLAAATVAATVGGLLAAGHTGWSVAVVSAAGLCLYVANRRTAGAASYLPMAAFVQAGSGGAASDKPLLAVGLAAAAGVAFAVLMIKPAKLHLPRSPVDRRTALRHSLLMAACCAVATWVSFGFHLIHGMWVMLTLCVVFVPTPGQGPRKAVDRVVATVAGGVASFVLLVTVPKQVTLLVAVVCIVFSVAWSLKGLAVYRKTVFWTTPGALLMGGAATPGDLVLNRVVITIVVAAVAGTLASVFLVQPPAAEPAADPQADPEAESGTESESAPLRRTGRSNRTGHSGLTG</sequence>
<protein>
    <submittedName>
        <fullName evidence="8">FUSC family protein</fullName>
    </submittedName>
</protein>
<feature type="transmembrane region" description="Helical" evidence="6">
    <location>
        <begin position="248"/>
        <end position="269"/>
    </location>
</feature>
<evidence type="ECO:0000259" key="7">
    <source>
        <dbReference type="Pfam" id="PF13515"/>
    </source>
</evidence>
<evidence type="ECO:0000256" key="1">
    <source>
        <dbReference type="ARBA" id="ARBA00004141"/>
    </source>
</evidence>
<evidence type="ECO:0000313" key="8">
    <source>
        <dbReference type="EMBL" id="MEU8138666.1"/>
    </source>
</evidence>
<gene>
    <name evidence="8" type="ORF">AB0C36_34855</name>
</gene>